<dbReference type="EMBL" id="QGGG01000001">
    <property type="protein sequence ID" value="PWJ86224.1"/>
    <property type="molecule type" value="Genomic_DNA"/>
</dbReference>
<name>A0A316CVV3_PSESE</name>
<proteinExistence type="predicted"/>
<sequence length="223" mass="24186">MTPAAAQSAKTVSRTFTAEGEDGDIVCASFPGPDEVDCARALEYALLATLLLVPPDHEFLSRLSAIEGDGTQLGRAHAALAAAAGETDPETLEREHFRLFVGVGRSELLPYASYYLTGFLNERPLALLRGDLRRLGIEPVSGHTEPEDHAGMLCEVMAGFAAKVYGAMDPAVQAVFFDTHLKPWCGRFFADVERAADCEFYRQFGALGRLFIEIETEAFALPA</sequence>
<dbReference type="Gene3D" id="1.10.3480.10">
    <property type="entry name" value="TorD-like"/>
    <property type="match status" value="1"/>
</dbReference>
<dbReference type="InterPro" id="IPR020945">
    <property type="entry name" value="DMSO/NO3_reduct_chaperone"/>
</dbReference>
<comment type="caution">
    <text evidence="2">The sequence shown here is derived from an EMBL/GenBank/DDBJ whole genome shotgun (WGS) entry which is preliminary data.</text>
</comment>
<dbReference type="InterPro" id="IPR050289">
    <property type="entry name" value="TorD/DmsD_chaperones"/>
</dbReference>
<evidence type="ECO:0000313" key="2">
    <source>
        <dbReference type="EMBL" id="PWJ86224.1"/>
    </source>
</evidence>
<evidence type="ECO:0000256" key="1">
    <source>
        <dbReference type="ARBA" id="ARBA00023186"/>
    </source>
</evidence>
<dbReference type="STRING" id="1192868.GCA_000304395_04310"/>
<keyword evidence="3" id="KW-1185">Reference proteome</keyword>
<dbReference type="PANTHER" id="PTHR34227:SF1">
    <property type="entry name" value="DIMETHYL SULFOXIDE REDUCTASE CHAPERONE-RELATED"/>
    <property type="match status" value="1"/>
</dbReference>
<dbReference type="PANTHER" id="PTHR34227">
    <property type="entry name" value="CHAPERONE PROTEIN YCDY"/>
    <property type="match status" value="1"/>
</dbReference>
<dbReference type="Pfam" id="PF02613">
    <property type="entry name" value="Nitrate_red_del"/>
    <property type="match status" value="1"/>
</dbReference>
<dbReference type="InterPro" id="IPR036411">
    <property type="entry name" value="TorD-like_sf"/>
</dbReference>
<organism evidence="2 3">
    <name type="scientific">Pseudaminobacter salicylatoxidans</name>
    <dbReference type="NCBI Taxonomy" id="93369"/>
    <lineage>
        <taxon>Bacteria</taxon>
        <taxon>Pseudomonadati</taxon>
        <taxon>Pseudomonadota</taxon>
        <taxon>Alphaproteobacteria</taxon>
        <taxon>Hyphomicrobiales</taxon>
        <taxon>Phyllobacteriaceae</taxon>
        <taxon>Pseudaminobacter</taxon>
    </lineage>
</organism>
<keyword evidence="1" id="KW-0143">Chaperone</keyword>
<evidence type="ECO:0000313" key="3">
    <source>
        <dbReference type="Proteomes" id="UP000245396"/>
    </source>
</evidence>
<dbReference type="OrthoDB" id="8526323at2"/>
<protein>
    <submittedName>
        <fullName evidence="2">TorA maturation chaperone TorD</fullName>
    </submittedName>
</protein>
<dbReference type="RefSeq" id="WP_109611249.1">
    <property type="nucleotide sequence ID" value="NZ_QGGG01000001.1"/>
</dbReference>
<reference evidence="2 3" key="1">
    <citation type="submission" date="2018-05" db="EMBL/GenBank/DDBJ databases">
        <title>Genomic Encyclopedia of Type Strains, Phase IV (KMG-IV): sequencing the most valuable type-strain genomes for metagenomic binning, comparative biology and taxonomic classification.</title>
        <authorList>
            <person name="Goeker M."/>
        </authorList>
    </citation>
    <scope>NUCLEOTIDE SEQUENCE [LARGE SCALE GENOMIC DNA]</scope>
    <source>
        <strain evidence="2 3">DSM 6986</strain>
    </source>
</reference>
<accession>A0A316CVV3</accession>
<gene>
    <name evidence="2" type="ORF">C7441_101103</name>
</gene>
<dbReference type="Proteomes" id="UP000245396">
    <property type="component" value="Unassembled WGS sequence"/>
</dbReference>
<dbReference type="AlphaFoldDB" id="A0A316CVV3"/>
<dbReference type="SUPFAM" id="SSF89155">
    <property type="entry name" value="TorD-like"/>
    <property type="match status" value="1"/>
</dbReference>